<feature type="compositionally biased region" description="Basic and acidic residues" evidence="2">
    <location>
        <begin position="1"/>
        <end position="15"/>
    </location>
</feature>
<dbReference type="SUPFAM" id="SSF53474">
    <property type="entry name" value="alpha/beta-Hydrolases"/>
    <property type="match status" value="1"/>
</dbReference>
<organism evidence="4 5">
    <name type="scientific">Nocardiopsis endophytica</name>
    <dbReference type="NCBI Taxonomy" id="3018445"/>
    <lineage>
        <taxon>Bacteria</taxon>
        <taxon>Bacillati</taxon>
        <taxon>Actinomycetota</taxon>
        <taxon>Actinomycetes</taxon>
        <taxon>Streptosporangiales</taxon>
        <taxon>Nocardiopsidaceae</taxon>
        <taxon>Nocardiopsis</taxon>
    </lineage>
</organism>
<accession>A0ABT4UBV7</accession>
<dbReference type="PANTHER" id="PTHR48081">
    <property type="entry name" value="AB HYDROLASE SUPERFAMILY PROTEIN C4A8.06C"/>
    <property type="match status" value="1"/>
</dbReference>
<evidence type="ECO:0000313" key="4">
    <source>
        <dbReference type="EMBL" id="MDA2814451.1"/>
    </source>
</evidence>
<evidence type="ECO:0000256" key="2">
    <source>
        <dbReference type="SAM" id="MobiDB-lite"/>
    </source>
</evidence>
<name>A0ABT4UBV7_9ACTN</name>
<evidence type="ECO:0000259" key="3">
    <source>
        <dbReference type="Pfam" id="PF00326"/>
    </source>
</evidence>
<dbReference type="GO" id="GO:0016787">
    <property type="term" value="F:hydrolase activity"/>
    <property type="evidence" value="ECO:0007669"/>
    <property type="project" value="UniProtKB-KW"/>
</dbReference>
<comment type="caution">
    <text evidence="4">The sequence shown here is derived from an EMBL/GenBank/DDBJ whole genome shotgun (WGS) entry which is preliminary data.</text>
</comment>
<gene>
    <name evidence="4" type="ORF">O4J56_27650</name>
</gene>
<dbReference type="InterPro" id="IPR001375">
    <property type="entry name" value="Peptidase_S9_cat"/>
</dbReference>
<protein>
    <submittedName>
        <fullName evidence="4">Alpha/beta hydrolase</fullName>
    </submittedName>
</protein>
<feature type="region of interest" description="Disordered" evidence="2">
    <location>
        <begin position="1"/>
        <end position="30"/>
    </location>
</feature>
<proteinExistence type="predicted"/>
<evidence type="ECO:0000256" key="1">
    <source>
        <dbReference type="ARBA" id="ARBA00022801"/>
    </source>
</evidence>
<dbReference type="RefSeq" id="WP_270689867.1">
    <property type="nucleotide sequence ID" value="NZ_JAQFWQ010000122.1"/>
</dbReference>
<keyword evidence="5" id="KW-1185">Reference proteome</keyword>
<feature type="domain" description="Peptidase S9 prolyl oligopeptidase catalytic" evidence="3">
    <location>
        <begin position="98"/>
        <end position="234"/>
    </location>
</feature>
<sequence>MERDERELRYGDHPSQRVRVLGPEPGGDSPAPVAVLLHGGFWRDRHGMELMEPIAEDLVRAGWRVWNVEYRRTGADGGGWPQTLEDVRAALVLLSEELSERPEGAARGKVVAVGHSAGGHLALLAAPGSPLGGVVGLAPVTDMVDTAERGLGEGAADAFLGEEAPHAAFHESSPLRQVPVGVPQLIVHGDQDQRVPVEQTRTYVQEARLAGDEVDFEEVSGADHFVVIDPSHRAWAAARAWMESSSGP</sequence>
<keyword evidence="1 4" id="KW-0378">Hydrolase</keyword>
<dbReference type="EMBL" id="JAQFWQ010000122">
    <property type="protein sequence ID" value="MDA2814451.1"/>
    <property type="molecule type" value="Genomic_DNA"/>
</dbReference>
<dbReference type="InterPro" id="IPR029058">
    <property type="entry name" value="AB_hydrolase_fold"/>
</dbReference>
<dbReference type="Pfam" id="PF00326">
    <property type="entry name" value="Peptidase_S9"/>
    <property type="match status" value="1"/>
</dbReference>
<dbReference type="Proteomes" id="UP001527866">
    <property type="component" value="Unassembled WGS sequence"/>
</dbReference>
<dbReference type="InterPro" id="IPR050300">
    <property type="entry name" value="GDXG_lipolytic_enzyme"/>
</dbReference>
<evidence type="ECO:0000313" key="5">
    <source>
        <dbReference type="Proteomes" id="UP001527866"/>
    </source>
</evidence>
<reference evidence="4 5" key="1">
    <citation type="submission" date="2023-01" db="EMBL/GenBank/DDBJ databases">
        <title>Draft genome sequence of Nocardiopsis sp. RSe5-2 isolated from halophytes.</title>
        <authorList>
            <person name="Duangmal K."/>
            <person name="Chantavorakit T."/>
        </authorList>
    </citation>
    <scope>NUCLEOTIDE SEQUENCE [LARGE SCALE GENOMIC DNA]</scope>
    <source>
        <strain evidence="4 5">RSe5-2</strain>
    </source>
</reference>
<dbReference type="Gene3D" id="3.40.50.1820">
    <property type="entry name" value="alpha/beta hydrolase"/>
    <property type="match status" value="1"/>
</dbReference>